<sequence length="112" mass="12419">MIHVLANLLALQLSYPLLQSAATINQSPNREMPVLAAPNPRTVPESAPINKGAEEMCSDRSNKTIDTINLFITLYTICPLFALFRFKSGCITAPRATVKSSVWLITFLYFLC</sequence>
<dbReference type="AlphaFoldDB" id="A0A2M4B1F4"/>
<evidence type="ECO:0000313" key="2">
    <source>
        <dbReference type="EMBL" id="MBW46648.1"/>
    </source>
</evidence>
<evidence type="ECO:0000256" key="1">
    <source>
        <dbReference type="SAM" id="SignalP"/>
    </source>
</evidence>
<feature type="chain" id="PRO_5014720851" evidence="1">
    <location>
        <begin position="22"/>
        <end position="112"/>
    </location>
</feature>
<accession>A0A2M4B1F4</accession>
<dbReference type="EMBL" id="GGFK01013327">
    <property type="protein sequence ID" value="MBW46648.1"/>
    <property type="molecule type" value="Transcribed_RNA"/>
</dbReference>
<feature type="signal peptide" evidence="1">
    <location>
        <begin position="1"/>
        <end position="21"/>
    </location>
</feature>
<keyword evidence="1" id="KW-0732">Signal</keyword>
<reference evidence="2" key="1">
    <citation type="submission" date="2018-01" db="EMBL/GenBank/DDBJ databases">
        <title>An insight into the sialome of Amazonian anophelines.</title>
        <authorList>
            <person name="Ribeiro J.M."/>
            <person name="Scarpassa V."/>
            <person name="Calvo E."/>
        </authorList>
    </citation>
    <scope>NUCLEOTIDE SEQUENCE</scope>
    <source>
        <tissue evidence="2">Salivary glands</tissue>
    </source>
</reference>
<organism evidence="2">
    <name type="scientific">Anopheles triannulatus</name>
    <dbReference type="NCBI Taxonomy" id="58253"/>
    <lineage>
        <taxon>Eukaryota</taxon>
        <taxon>Metazoa</taxon>
        <taxon>Ecdysozoa</taxon>
        <taxon>Arthropoda</taxon>
        <taxon>Hexapoda</taxon>
        <taxon>Insecta</taxon>
        <taxon>Pterygota</taxon>
        <taxon>Neoptera</taxon>
        <taxon>Endopterygota</taxon>
        <taxon>Diptera</taxon>
        <taxon>Nematocera</taxon>
        <taxon>Culicoidea</taxon>
        <taxon>Culicidae</taxon>
        <taxon>Anophelinae</taxon>
        <taxon>Anopheles</taxon>
    </lineage>
</organism>
<proteinExistence type="predicted"/>
<name>A0A2M4B1F4_9DIPT</name>
<protein>
    <submittedName>
        <fullName evidence="2">Putative secreted protein</fullName>
    </submittedName>
</protein>